<comment type="caution">
    <text evidence="3">The sequence shown here is derived from an EMBL/GenBank/DDBJ whole genome shotgun (WGS) entry which is preliminary data.</text>
</comment>
<keyword evidence="4" id="KW-1185">Reference proteome</keyword>
<dbReference type="EMBL" id="JAJISD010000004">
    <property type="protein sequence ID" value="MCC8429564.1"/>
    <property type="molecule type" value="Genomic_DNA"/>
</dbReference>
<sequence>MALATTPAVPAAIPVDNAPQRYLDWGPVILGALGAAAMSIVLLAFGSALGLSVVSPYPYAGISAKGAAILAAVYLALVMVSSFAAGGYIAGRLRTPWRTSDEVEMHFRDGAHGFGVWSLGVLLGTVLAASGVGAVVSAAGKATTAIAAAGTAGAASNPALGQLSLRPTDYAIDRLLAPAPAAAPGQAAPATNAPTDAAVPGATPVRLPAQATPRSRADLEAPIARVFAAGLTNPQLDARDRTYLARIVSEQTGLPQAEAEKRVDETYADLKAAEQKARDAAEAARKTAIIAAFLAAATLAIGCAAACAGAALGARHRDERTSVSFLGSTRFW</sequence>
<evidence type="ECO:0000313" key="4">
    <source>
        <dbReference type="Proteomes" id="UP001198862"/>
    </source>
</evidence>
<evidence type="ECO:0000313" key="3">
    <source>
        <dbReference type="EMBL" id="MCC8429564.1"/>
    </source>
</evidence>
<keyword evidence="2" id="KW-0472">Membrane</keyword>
<feature type="transmembrane region" description="Helical" evidence="2">
    <location>
        <begin position="28"/>
        <end position="54"/>
    </location>
</feature>
<feature type="coiled-coil region" evidence="1">
    <location>
        <begin position="256"/>
        <end position="287"/>
    </location>
</feature>
<dbReference type="Proteomes" id="UP001198862">
    <property type="component" value="Unassembled WGS sequence"/>
</dbReference>
<dbReference type="RefSeq" id="WP_230550762.1">
    <property type="nucleotide sequence ID" value="NZ_JAJISD010000004.1"/>
</dbReference>
<feature type="transmembrane region" description="Helical" evidence="2">
    <location>
        <begin position="66"/>
        <end position="91"/>
    </location>
</feature>
<evidence type="ECO:0000256" key="2">
    <source>
        <dbReference type="SAM" id="Phobius"/>
    </source>
</evidence>
<gene>
    <name evidence="3" type="ORF">LJ725_11345</name>
</gene>
<reference evidence="3 4" key="1">
    <citation type="submission" date="2021-11" db="EMBL/GenBank/DDBJ databases">
        <authorList>
            <person name="Lee D.-H."/>
            <person name="Kim S.-B."/>
        </authorList>
    </citation>
    <scope>NUCLEOTIDE SEQUENCE [LARGE SCALE GENOMIC DNA]</scope>
    <source>
        <strain evidence="3 4">KCTC 52223</strain>
    </source>
</reference>
<evidence type="ECO:0008006" key="5">
    <source>
        <dbReference type="Google" id="ProtNLM"/>
    </source>
</evidence>
<evidence type="ECO:0000256" key="1">
    <source>
        <dbReference type="SAM" id="Coils"/>
    </source>
</evidence>
<feature type="transmembrane region" description="Helical" evidence="2">
    <location>
        <begin position="288"/>
        <end position="312"/>
    </location>
</feature>
<keyword evidence="1" id="KW-0175">Coiled coil</keyword>
<keyword evidence="2" id="KW-0812">Transmembrane</keyword>
<proteinExistence type="predicted"/>
<keyword evidence="2" id="KW-1133">Transmembrane helix</keyword>
<feature type="transmembrane region" description="Helical" evidence="2">
    <location>
        <begin position="111"/>
        <end position="136"/>
    </location>
</feature>
<protein>
    <recommendedName>
        <fullName evidence="5">Transmembrane protein</fullName>
    </recommendedName>
</protein>
<accession>A0ABS8KU13</accession>
<organism evidence="3 4">
    <name type="scientific">Reyranella aquatilis</name>
    <dbReference type="NCBI Taxonomy" id="2035356"/>
    <lineage>
        <taxon>Bacteria</taxon>
        <taxon>Pseudomonadati</taxon>
        <taxon>Pseudomonadota</taxon>
        <taxon>Alphaproteobacteria</taxon>
        <taxon>Hyphomicrobiales</taxon>
        <taxon>Reyranellaceae</taxon>
        <taxon>Reyranella</taxon>
    </lineage>
</organism>
<name>A0ABS8KU13_9HYPH</name>